<evidence type="ECO:0000313" key="5">
    <source>
        <dbReference type="EMBL" id="AEE52389.1"/>
    </source>
</evidence>
<sequence>MTDLLPQIDDIRSLEHKLQQQKAPHQRLILLDRLLAYYTYTNPQRAKVLLAEQSALIKIHPNADVELNFHLYSAIVENQLYNYSSSLDHFTELLGLVEECGDVKQQAEVYIDFAGTCINMQGMDQALFFLDKAGKLLRAFPDERLRARHTAREGFVQLHFANYSRAIELLIEADKQITEFGSYINLKDYHFLILIHTGLGTIYERNDDQEKSVEAYLKAVEMAEAMDMRSRLSWNYLNVGNGFMALNNLESAEHYFLKAIETHDDVNPYAKASALANVGYCQLQHKNYENALKLFKKAEAQFKGMSADALENFALIESWRGLAYGALGKTVQAEKHFSKALLFAEEASDYKRLSSIYKDMAGFFAQLGMYAKAYEHLLEHSKNAELYQQDVNERKRMELEVKYEAEKQHKEAELLRLQAAKLQLKALRAQMNPHFLFNALNSIQNYITSNESTNAAKYLARFAKLMRQSLEYSDLEVVSLEKEIAFLSDYLYINEKLRFEDRLSYTISVDDEIEEDITGVPTMIVQPYVENAIEHGLRNKELGKIKVEFSLHNEDTILCVVEDDGIGREKARQMHLNDGRYTNHRSRGTAITEQRLQLLYNSREKKVYVLTIDLKDEKTGEVLGTRVEIKIPIIDIHTR</sequence>
<dbReference type="EMBL" id="CP002691">
    <property type="protein sequence ID" value="AEE52389.1"/>
    <property type="molecule type" value="Genomic_DNA"/>
</dbReference>
<dbReference type="SUPFAM" id="SSF48452">
    <property type="entry name" value="TPR-like"/>
    <property type="match status" value="2"/>
</dbReference>
<keyword evidence="6" id="KW-1185">Reference proteome</keyword>
<dbReference type="InterPro" id="IPR011990">
    <property type="entry name" value="TPR-like_helical_dom_sf"/>
</dbReference>
<dbReference type="Pfam" id="PF06580">
    <property type="entry name" value="His_kinase"/>
    <property type="match status" value="1"/>
</dbReference>
<evidence type="ECO:0000313" key="6">
    <source>
        <dbReference type="Proteomes" id="UP000008461"/>
    </source>
</evidence>
<name>F4KTH5_HALH1</name>
<dbReference type="InterPro" id="IPR050640">
    <property type="entry name" value="Bact_2-comp_sensor_kinase"/>
</dbReference>
<feature type="repeat" description="TPR" evidence="1">
    <location>
        <begin position="193"/>
        <end position="226"/>
    </location>
</feature>
<keyword evidence="5" id="KW-0808">Transferase</keyword>
<organism evidence="5 6">
    <name type="scientific">Haliscomenobacter hydrossis (strain ATCC 27775 / DSM 1100 / LMG 10767 / O)</name>
    <dbReference type="NCBI Taxonomy" id="760192"/>
    <lineage>
        <taxon>Bacteria</taxon>
        <taxon>Pseudomonadati</taxon>
        <taxon>Bacteroidota</taxon>
        <taxon>Saprospiria</taxon>
        <taxon>Saprospirales</taxon>
        <taxon>Haliscomenobacteraceae</taxon>
        <taxon>Haliscomenobacter</taxon>
    </lineage>
</organism>
<evidence type="ECO:0000256" key="2">
    <source>
        <dbReference type="SAM" id="Coils"/>
    </source>
</evidence>
<dbReference type="OrthoDB" id="607947at2"/>
<evidence type="ECO:0000259" key="3">
    <source>
        <dbReference type="Pfam" id="PF02518"/>
    </source>
</evidence>
<evidence type="ECO:0000259" key="4">
    <source>
        <dbReference type="Pfam" id="PF06580"/>
    </source>
</evidence>
<reference key="2">
    <citation type="submission" date="2011-04" db="EMBL/GenBank/DDBJ databases">
        <title>Complete sequence of chromosome of Haliscomenobacter hydrossis DSM 1100.</title>
        <authorList>
            <consortium name="US DOE Joint Genome Institute (JGI-PGF)"/>
            <person name="Lucas S."/>
            <person name="Han J."/>
            <person name="Lapidus A."/>
            <person name="Bruce D."/>
            <person name="Goodwin L."/>
            <person name="Pitluck S."/>
            <person name="Peters L."/>
            <person name="Kyrpides N."/>
            <person name="Mavromatis K."/>
            <person name="Ivanova N."/>
            <person name="Ovchinnikova G."/>
            <person name="Pagani I."/>
            <person name="Daligault H."/>
            <person name="Detter J.C."/>
            <person name="Han C."/>
            <person name="Land M."/>
            <person name="Hauser L."/>
            <person name="Markowitz V."/>
            <person name="Cheng J.-F."/>
            <person name="Hugenholtz P."/>
            <person name="Woyke T."/>
            <person name="Wu D."/>
            <person name="Verbarg S."/>
            <person name="Frueling A."/>
            <person name="Brambilla E."/>
            <person name="Klenk H.-P."/>
            <person name="Eisen J.A."/>
        </authorList>
    </citation>
    <scope>NUCLEOTIDE SEQUENCE</scope>
    <source>
        <strain>DSM 1100</strain>
    </source>
</reference>
<feature type="coiled-coil region" evidence="2">
    <location>
        <begin position="400"/>
        <end position="430"/>
    </location>
</feature>
<dbReference type="KEGG" id="hhy:Halhy_4549"/>
<reference evidence="5 6" key="1">
    <citation type="journal article" date="2011" name="Stand. Genomic Sci.">
        <title>Complete genome sequence of Haliscomenobacter hydrossis type strain (O).</title>
        <authorList>
            <consortium name="US DOE Joint Genome Institute (JGI-PGF)"/>
            <person name="Daligault H."/>
            <person name="Lapidus A."/>
            <person name="Zeytun A."/>
            <person name="Nolan M."/>
            <person name="Lucas S."/>
            <person name="Del Rio T.G."/>
            <person name="Tice H."/>
            <person name="Cheng J.F."/>
            <person name="Tapia R."/>
            <person name="Han C."/>
            <person name="Goodwin L."/>
            <person name="Pitluck S."/>
            <person name="Liolios K."/>
            <person name="Pagani I."/>
            <person name="Ivanova N."/>
            <person name="Huntemann M."/>
            <person name="Mavromatis K."/>
            <person name="Mikhailova N."/>
            <person name="Pati A."/>
            <person name="Chen A."/>
            <person name="Palaniappan K."/>
            <person name="Land M."/>
            <person name="Hauser L."/>
            <person name="Brambilla E.M."/>
            <person name="Rohde M."/>
            <person name="Verbarg S."/>
            <person name="Goker M."/>
            <person name="Bristow J."/>
            <person name="Eisen J.A."/>
            <person name="Markowitz V."/>
            <person name="Hugenholtz P."/>
            <person name="Kyrpides N.C."/>
            <person name="Klenk H.P."/>
            <person name="Woyke T."/>
        </authorList>
    </citation>
    <scope>NUCLEOTIDE SEQUENCE [LARGE SCALE GENOMIC DNA]</scope>
    <source>
        <strain evidence="6">ATCC 27775 / DSM 1100 / LMG 10767 / O</strain>
    </source>
</reference>
<accession>F4KTH5</accession>
<dbReference type="Pfam" id="PF02518">
    <property type="entry name" value="HATPase_c"/>
    <property type="match status" value="1"/>
</dbReference>
<keyword evidence="2" id="KW-0175">Coiled coil</keyword>
<dbReference type="STRING" id="760192.Halhy_4549"/>
<dbReference type="InterPro" id="IPR036890">
    <property type="entry name" value="HATPase_C_sf"/>
</dbReference>
<dbReference type="PANTHER" id="PTHR34220:SF7">
    <property type="entry name" value="SENSOR HISTIDINE KINASE YPDA"/>
    <property type="match status" value="1"/>
</dbReference>
<dbReference type="HOGENOM" id="CLU_000445_106_4_10"/>
<dbReference type="InterPro" id="IPR019734">
    <property type="entry name" value="TPR_rpt"/>
</dbReference>
<dbReference type="Gene3D" id="3.30.565.10">
    <property type="entry name" value="Histidine kinase-like ATPase, C-terminal domain"/>
    <property type="match status" value="1"/>
</dbReference>
<keyword evidence="1" id="KW-0802">TPR repeat</keyword>
<dbReference type="PANTHER" id="PTHR34220">
    <property type="entry name" value="SENSOR HISTIDINE KINASE YPDA"/>
    <property type="match status" value="1"/>
</dbReference>
<dbReference type="InterPro" id="IPR010559">
    <property type="entry name" value="Sig_transdc_His_kin_internal"/>
</dbReference>
<dbReference type="GO" id="GO:0000155">
    <property type="term" value="F:phosphorelay sensor kinase activity"/>
    <property type="evidence" value="ECO:0007669"/>
    <property type="project" value="InterPro"/>
</dbReference>
<feature type="domain" description="Histidine kinase/HSP90-like ATPase" evidence="3">
    <location>
        <begin position="524"/>
        <end position="632"/>
    </location>
</feature>
<dbReference type="Gene3D" id="1.25.40.10">
    <property type="entry name" value="Tetratricopeptide repeat domain"/>
    <property type="match status" value="2"/>
</dbReference>
<dbReference type="RefSeq" id="WP_013766927.1">
    <property type="nucleotide sequence ID" value="NC_015510.1"/>
</dbReference>
<dbReference type="eggNOG" id="COG2972">
    <property type="taxonomic scope" value="Bacteria"/>
</dbReference>
<dbReference type="GO" id="GO:0016020">
    <property type="term" value="C:membrane"/>
    <property type="evidence" value="ECO:0007669"/>
    <property type="project" value="InterPro"/>
</dbReference>
<dbReference type="eggNOG" id="COG0457">
    <property type="taxonomic scope" value="Bacteria"/>
</dbReference>
<dbReference type="SMART" id="SM00028">
    <property type="entry name" value="TPR"/>
    <property type="match status" value="5"/>
</dbReference>
<dbReference type="SUPFAM" id="SSF55874">
    <property type="entry name" value="ATPase domain of HSP90 chaperone/DNA topoisomerase II/histidine kinase"/>
    <property type="match status" value="1"/>
</dbReference>
<dbReference type="Pfam" id="PF13432">
    <property type="entry name" value="TPR_16"/>
    <property type="match status" value="1"/>
</dbReference>
<dbReference type="AlphaFoldDB" id="F4KTH5"/>
<keyword evidence="5" id="KW-0418">Kinase</keyword>
<proteinExistence type="predicted"/>
<dbReference type="PROSITE" id="PS50005">
    <property type="entry name" value="TPR"/>
    <property type="match status" value="1"/>
</dbReference>
<feature type="domain" description="Signal transduction histidine kinase internal region" evidence="4">
    <location>
        <begin position="423"/>
        <end position="503"/>
    </location>
</feature>
<dbReference type="Pfam" id="PF13181">
    <property type="entry name" value="TPR_8"/>
    <property type="match status" value="1"/>
</dbReference>
<gene>
    <name evidence="5" type="ordered locus">Halhy_4549</name>
</gene>
<protein>
    <submittedName>
        <fullName evidence="5">Signal transduction histidine kinase</fullName>
    </submittedName>
</protein>
<evidence type="ECO:0000256" key="1">
    <source>
        <dbReference type="PROSITE-ProRule" id="PRU00339"/>
    </source>
</evidence>
<dbReference type="InterPro" id="IPR003594">
    <property type="entry name" value="HATPase_dom"/>
</dbReference>
<dbReference type="Proteomes" id="UP000008461">
    <property type="component" value="Chromosome"/>
</dbReference>